<sequence>MSSLATHLILVLVTIYVSFTNGAPKSSFFIYRYDLEGIKNRPVTRQVHPMILARRSLREMTGQSIKDEELMSLFEAARWAPSHFNTQTWRFVYAKRGSKYWDQYLDALSPGNRKWAKNAGVLMVVLSKLTNNYKGRKEPVPSHSFDTGSAWMAMALEGTARGLVVHAMGGFDPKKAADMIGLKSKEYRIEAMIAVGIRDKSVGPEKTTQRNEVEKFISEGIFTEKLK</sequence>
<feature type="domain" description="Nitroreductase" evidence="4">
    <location>
        <begin position="109"/>
        <end position="196"/>
    </location>
</feature>
<dbReference type="OrthoDB" id="6495617at2759"/>
<dbReference type="GO" id="GO:0140616">
    <property type="term" value="F:iodotyrosine deiodinase activity"/>
    <property type="evidence" value="ECO:0007669"/>
    <property type="project" value="UniProtKB-ARBA"/>
</dbReference>
<evidence type="ECO:0000256" key="2">
    <source>
        <dbReference type="ARBA" id="ARBA00023002"/>
    </source>
</evidence>
<evidence type="ECO:0000313" key="5">
    <source>
        <dbReference type="EMBL" id="KAJ6216245.1"/>
    </source>
</evidence>
<evidence type="ECO:0000256" key="1">
    <source>
        <dbReference type="ARBA" id="ARBA00007118"/>
    </source>
</evidence>
<comment type="caution">
    <text evidence="5">The sequence shown here is derived from an EMBL/GenBank/DDBJ whole genome shotgun (WGS) entry which is preliminary data.</text>
</comment>
<feature type="domain" description="Nitroreductase" evidence="4">
    <location>
        <begin position="51"/>
        <end position="97"/>
    </location>
</feature>
<keyword evidence="6" id="KW-1185">Reference proteome</keyword>
<accession>A0A9Q0M2F9</accession>
<dbReference type="Proteomes" id="UP001142055">
    <property type="component" value="Chromosome 3"/>
</dbReference>
<proteinExistence type="inferred from homology"/>
<dbReference type="PANTHER" id="PTHR43673:SF10">
    <property type="entry name" value="NADH DEHYDROGENASE_NAD(P)H NITROREDUCTASE XCC3605-RELATED"/>
    <property type="match status" value="1"/>
</dbReference>
<dbReference type="CDD" id="cd02138">
    <property type="entry name" value="TdsD-like"/>
    <property type="match status" value="1"/>
</dbReference>
<dbReference type="OMA" id="RWAPSYY"/>
<dbReference type="InterPro" id="IPR000415">
    <property type="entry name" value="Nitroreductase-like"/>
</dbReference>
<keyword evidence="2" id="KW-0560">Oxidoreductase</keyword>
<dbReference type="Gene3D" id="3.40.109.10">
    <property type="entry name" value="NADH Oxidase"/>
    <property type="match status" value="1"/>
</dbReference>
<dbReference type="InterPro" id="IPR029479">
    <property type="entry name" value="Nitroreductase"/>
</dbReference>
<dbReference type="PANTHER" id="PTHR43673">
    <property type="entry name" value="NAD(P)H NITROREDUCTASE YDGI-RELATED"/>
    <property type="match status" value="1"/>
</dbReference>
<protein>
    <recommendedName>
        <fullName evidence="4">Nitroreductase domain-containing protein</fullName>
    </recommendedName>
</protein>
<evidence type="ECO:0000256" key="3">
    <source>
        <dbReference type="SAM" id="SignalP"/>
    </source>
</evidence>
<reference evidence="5" key="1">
    <citation type="submission" date="2022-12" db="EMBL/GenBank/DDBJ databases">
        <title>Genome assemblies of Blomia tropicalis.</title>
        <authorList>
            <person name="Cui Y."/>
        </authorList>
    </citation>
    <scope>NUCLEOTIDE SEQUENCE</scope>
    <source>
        <tissue evidence="5">Adult mites</tissue>
    </source>
</reference>
<evidence type="ECO:0000313" key="6">
    <source>
        <dbReference type="Proteomes" id="UP001142055"/>
    </source>
</evidence>
<feature type="chain" id="PRO_5040478891" description="Nitroreductase domain-containing protein" evidence="3">
    <location>
        <begin position="23"/>
        <end position="227"/>
    </location>
</feature>
<dbReference type="AlphaFoldDB" id="A0A9Q0M2F9"/>
<dbReference type="Pfam" id="PF00881">
    <property type="entry name" value="Nitroreductase"/>
    <property type="match status" value="2"/>
</dbReference>
<name>A0A9Q0M2F9_BLOTA</name>
<gene>
    <name evidence="5" type="ORF">RDWZM_007402</name>
</gene>
<dbReference type="EMBL" id="JAPWDV010000003">
    <property type="protein sequence ID" value="KAJ6216245.1"/>
    <property type="molecule type" value="Genomic_DNA"/>
</dbReference>
<organism evidence="5 6">
    <name type="scientific">Blomia tropicalis</name>
    <name type="common">Mite</name>
    <dbReference type="NCBI Taxonomy" id="40697"/>
    <lineage>
        <taxon>Eukaryota</taxon>
        <taxon>Metazoa</taxon>
        <taxon>Ecdysozoa</taxon>
        <taxon>Arthropoda</taxon>
        <taxon>Chelicerata</taxon>
        <taxon>Arachnida</taxon>
        <taxon>Acari</taxon>
        <taxon>Acariformes</taxon>
        <taxon>Sarcoptiformes</taxon>
        <taxon>Astigmata</taxon>
        <taxon>Glycyphagoidea</taxon>
        <taxon>Echimyopodidae</taxon>
        <taxon>Blomia</taxon>
    </lineage>
</organism>
<feature type="signal peptide" evidence="3">
    <location>
        <begin position="1"/>
        <end position="22"/>
    </location>
</feature>
<keyword evidence="3" id="KW-0732">Signal</keyword>
<dbReference type="SUPFAM" id="SSF55469">
    <property type="entry name" value="FMN-dependent nitroreductase-like"/>
    <property type="match status" value="1"/>
</dbReference>
<comment type="similarity">
    <text evidence="1">Belongs to the nitroreductase family.</text>
</comment>
<evidence type="ECO:0000259" key="4">
    <source>
        <dbReference type="Pfam" id="PF00881"/>
    </source>
</evidence>